<dbReference type="InterPro" id="IPR027022">
    <property type="entry name" value="ABC_permease_BceB-typ"/>
</dbReference>
<comment type="similarity">
    <text evidence="6">Belongs to the ABC-4 integral membrane protein family.</text>
</comment>
<feature type="domain" description="ABC3 transporter permease C-terminal" evidence="7">
    <location>
        <begin position="542"/>
        <end position="634"/>
    </location>
</feature>
<keyword evidence="4 6" id="KW-1133">Transmembrane helix</keyword>
<evidence type="ECO:0000256" key="5">
    <source>
        <dbReference type="ARBA" id="ARBA00023136"/>
    </source>
</evidence>
<feature type="transmembrane region" description="Helical" evidence="6">
    <location>
        <begin position="617"/>
        <end position="639"/>
    </location>
</feature>
<dbReference type="InterPro" id="IPR052536">
    <property type="entry name" value="ABC-4_Integral_Memb_Prot"/>
</dbReference>
<feature type="transmembrane region" description="Helical" evidence="6">
    <location>
        <begin position="287"/>
        <end position="310"/>
    </location>
</feature>
<evidence type="ECO:0000256" key="2">
    <source>
        <dbReference type="ARBA" id="ARBA00022475"/>
    </source>
</evidence>
<organism evidence="8 9">
    <name type="scientific">Sporosarcina luteola</name>
    <dbReference type="NCBI Taxonomy" id="582850"/>
    <lineage>
        <taxon>Bacteria</taxon>
        <taxon>Bacillati</taxon>
        <taxon>Bacillota</taxon>
        <taxon>Bacilli</taxon>
        <taxon>Bacillales</taxon>
        <taxon>Caryophanaceae</taxon>
        <taxon>Sporosarcina</taxon>
    </lineage>
</organism>
<dbReference type="InterPro" id="IPR003838">
    <property type="entry name" value="ABC3_permease_C"/>
</dbReference>
<dbReference type="PANTHER" id="PTHR46795:SF3">
    <property type="entry name" value="ABC TRANSPORTER PERMEASE"/>
    <property type="match status" value="1"/>
</dbReference>
<evidence type="ECO:0000256" key="6">
    <source>
        <dbReference type="PIRNR" id="PIRNR018968"/>
    </source>
</evidence>
<feature type="transmembrane region" description="Helical" evidence="6">
    <location>
        <begin position="57"/>
        <end position="75"/>
    </location>
</feature>
<evidence type="ECO:0000313" key="9">
    <source>
        <dbReference type="Proteomes" id="UP000321901"/>
    </source>
</evidence>
<dbReference type="PIRSF" id="PIRSF018968">
    <property type="entry name" value="ABC_permease_BceB"/>
    <property type="match status" value="1"/>
</dbReference>
<dbReference type="GO" id="GO:0005886">
    <property type="term" value="C:plasma membrane"/>
    <property type="evidence" value="ECO:0007669"/>
    <property type="project" value="UniProtKB-SubCell"/>
</dbReference>
<accession>A0A511ZAY8</accession>
<dbReference type="EMBL" id="BJYL01000041">
    <property type="protein sequence ID" value="GEN84604.1"/>
    <property type="molecule type" value="Genomic_DNA"/>
</dbReference>
<name>A0A511ZAY8_9BACL</name>
<feature type="domain" description="ABC3 transporter permease C-terminal" evidence="7">
    <location>
        <begin position="61"/>
        <end position="170"/>
    </location>
</feature>
<proteinExistence type="inferred from homology"/>
<keyword evidence="5 6" id="KW-0472">Membrane</keyword>
<comment type="subcellular location">
    <subcellularLocation>
        <location evidence="1 6">Cell membrane</location>
        <topology evidence="1 6">Multi-pass membrane protein</topology>
    </subcellularLocation>
</comment>
<keyword evidence="9" id="KW-1185">Reference proteome</keyword>
<dbReference type="OrthoDB" id="1705903at2"/>
<dbReference type="AlphaFoldDB" id="A0A511ZAY8"/>
<feature type="transmembrane region" description="Helical" evidence="6">
    <location>
        <begin position="112"/>
        <end position="134"/>
    </location>
</feature>
<evidence type="ECO:0000259" key="7">
    <source>
        <dbReference type="Pfam" id="PF02687"/>
    </source>
</evidence>
<feature type="transmembrane region" description="Helical" evidence="6">
    <location>
        <begin position="591"/>
        <end position="611"/>
    </location>
</feature>
<dbReference type="PANTHER" id="PTHR46795">
    <property type="entry name" value="ABC TRANSPORTER PERMEASE-RELATED-RELATED"/>
    <property type="match status" value="1"/>
</dbReference>
<keyword evidence="2 6" id="KW-1003">Cell membrane</keyword>
<keyword evidence="6" id="KW-0813">Transport</keyword>
<protein>
    <submittedName>
        <fullName evidence="8">ABC transporter permease</fullName>
    </submittedName>
</protein>
<reference evidence="8 9" key="1">
    <citation type="submission" date="2019-07" db="EMBL/GenBank/DDBJ databases">
        <title>Whole genome shotgun sequence of Sporosarcina luteola NBRC 105378.</title>
        <authorList>
            <person name="Hosoyama A."/>
            <person name="Uohara A."/>
            <person name="Ohji S."/>
            <person name="Ichikawa N."/>
        </authorList>
    </citation>
    <scope>NUCLEOTIDE SEQUENCE [LARGE SCALE GENOMIC DNA]</scope>
    <source>
        <strain evidence="8 9">NBRC 105378</strain>
    </source>
</reference>
<gene>
    <name evidence="8" type="ORF">SLU01_29160</name>
</gene>
<feature type="transmembrane region" description="Helical" evidence="6">
    <location>
        <begin position="18"/>
        <end position="37"/>
    </location>
</feature>
<dbReference type="Proteomes" id="UP000321901">
    <property type="component" value="Unassembled WGS sequence"/>
</dbReference>
<sequence>MTLFDVVLKNIKHNIQKYFIYIASLIFSVLIYFTFVSLQYNEQISAAFAREDKMGPLLTGVSVLLSLFIMVFVWYSNAFFITNRKQEIGLYSLVGGTKKEIGKMLFYENMSLGILALVIGIGLGQLFSTFFSMILLKVMGISIVVQFSIQPAAIIQTALVFLFIMSITSFQGYLITYRFKLIELFQAKQKVQQQWKPSYIFALLAIALIGFGYWSLLHAFESKSWTDHFGRNFTMILIVLIIGSYLLFHTGSGFLVHVWQKRKKSYQRWKNLLTLTQLKSRLRSNGLLLTVISVLNGVTLIAFGFAYTIYFNTLQTLEDHVPYSYQFGAQSESADIEITKILAEHEEHPVIFDETFEYLAVLGSANELDSVPGGFLYYRDSFSVLSVSTYNLLAEKLGRTQVNTLTENETIMMGRNFIGSQKKDENVGNKLSLTSPEGDIPFRVIGNKVETLFSYNVQPSALIVNDQVYERLKIGTPTHATRVIQVSNQKESDRLTDDLKAVYEWNGIETEWFEPDKDFYSFSESYQTAQSIYGLLIFVFGFMGLVFLVATGSVIYFKTLTEAAEDRQRYEILRKIGLSRRKVKALIARQTFLLFLLPLLVGIAHSSIILASLSNVMAINFLYPVSISVAVYMCLYGVYYQMTVATANKLVNL</sequence>
<dbReference type="RefSeq" id="WP_147059603.1">
    <property type="nucleotide sequence ID" value="NZ_BJYL01000041.1"/>
</dbReference>
<evidence type="ECO:0000256" key="1">
    <source>
        <dbReference type="ARBA" id="ARBA00004651"/>
    </source>
</evidence>
<evidence type="ECO:0000313" key="8">
    <source>
        <dbReference type="EMBL" id="GEN84604.1"/>
    </source>
</evidence>
<dbReference type="Pfam" id="PF02687">
    <property type="entry name" value="FtsX"/>
    <property type="match status" value="2"/>
</dbReference>
<feature type="transmembrane region" description="Helical" evidence="6">
    <location>
        <begin position="154"/>
        <end position="177"/>
    </location>
</feature>
<dbReference type="GO" id="GO:0055085">
    <property type="term" value="P:transmembrane transport"/>
    <property type="evidence" value="ECO:0007669"/>
    <property type="project" value="UniProtKB-UniRule"/>
</dbReference>
<feature type="transmembrane region" description="Helical" evidence="6">
    <location>
        <begin position="198"/>
        <end position="216"/>
    </location>
</feature>
<feature type="transmembrane region" description="Helical" evidence="6">
    <location>
        <begin position="236"/>
        <end position="259"/>
    </location>
</feature>
<evidence type="ECO:0000256" key="4">
    <source>
        <dbReference type="ARBA" id="ARBA00022989"/>
    </source>
</evidence>
<comment type="caution">
    <text evidence="8">The sequence shown here is derived from an EMBL/GenBank/DDBJ whole genome shotgun (WGS) entry which is preliminary data.</text>
</comment>
<feature type="transmembrane region" description="Helical" evidence="6">
    <location>
        <begin position="532"/>
        <end position="557"/>
    </location>
</feature>
<keyword evidence="3 6" id="KW-0812">Transmembrane</keyword>
<evidence type="ECO:0000256" key="3">
    <source>
        <dbReference type="ARBA" id="ARBA00022692"/>
    </source>
</evidence>